<dbReference type="Pfam" id="PF03703">
    <property type="entry name" value="bPH_2"/>
    <property type="match status" value="1"/>
</dbReference>
<evidence type="ECO:0000313" key="5">
    <source>
        <dbReference type="Proteomes" id="UP000189735"/>
    </source>
</evidence>
<keyword evidence="2" id="KW-0812">Transmembrane</keyword>
<accession>A0A1T4XVX6</accession>
<keyword evidence="2" id="KW-1133">Transmembrane helix</keyword>
<feature type="transmembrane region" description="Helical" evidence="2">
    <location>
        <begin position="120"/>
        <end position="142"/>
    </location>
</feature>
<feature type="region of interest" description="Disordered" evidence="1">
    <location>
        <begin position="45"/>
        <end position="77"/>
    </location>
</feature>
<dbReference type="PANTHER" id="PTHR34473:SF2">
    <property type="entry name" value="UPF0699 TRANSMEMBRANE PROTEIN YDBT"/>
    <property type="match status" value="1"/>
</dbReference>
<dbReference type="RefSeq" id="WP_078714112.1">
    <property type="nucleotide sequence ID" value="NZ_FUYG01000004.1"/>
</dbReference>
<organism evidence="4 5">
    <name type="scientific">Agreia bicolorata</name>
    <dbReference type="NCBI Taxonomy" id="110935"/>
    <lineage>
        <taxon>Bacteria</taxon>
        <taxon>Bacillati</taxon>
        <taxon>Actinomycetota</taxon>
        <taxon>Actinomycetes</taxon>
        <taxon>Micrococcales</taxon>
        <taxon>Microbacteriaceae</taxon>
        <taxon>Agreia</taxon>
    </lineage>
</organism>
<evidence type="ECO:0000259" key="3">
    <source>
        <dbReference type="Pfam" id="PF03703"/>
    </source>
</evidence>
<dbReference type="AlphaFoldDB" id="A0A1T4XVX6"/>
<dbReference type="EMBL" id="FUYG01000004">
    <property type="protein sequence ID" value="SKA93712.1"/>
    <property type="molecule type" value="Genomic_DNA"/>
</dbReference>
<dbReference type="PANTHER" id="PTHR34473">
    <property type="entry name" value="UPF0699 TRANSMEMBRANE PROTEIN YDBS"/>
    <property type="match status" value="1"/>
</dbReference>
<feature type="transmembrane region" description="Helical" evidence="2">
    <location>
        <begin position="92"/>
        <end position="114"/>
    </location>
</feature>
<sequence>MPAPKHPRPSFGALIHGTDATTEVFSSERPAVAAGPAPSAYGETVVTERIRPSAQPATGPYAQSARDATGPAPEPAEPERVVAKFRSHGRRLFFPTIFLIAVAGATGYFSFWFPEQWQNWSVLAAGALLAVLFFVVPAVRWLSTRYVLTTRRIIVRRGLLVNTRSEVMLARAGDLTVRKSVLQTMFRSGDVRISTGSGEDAVLRDVPRAELVSEVIGDLIESQHVSAHAVRFRRPDADNPWWDGQQLQ</sequence>
<name>A0A1T4XVX6_9MICO</name>
<reference evidence="5" key="1">
    <citation type="submission" date="2017-02" db="EMBL/GenBank/DDBJ databases">
        <authorList>
            <person name="Varghese N."/>
            <person name="Submissions S."/>
        </authorList>
    </citation>
    <scope>NUCLEOTIDE SEQUENCE [LARGE SCALE GENOMIC DNA]</scope>
    <source>
        <strain evidence="5">VKM Ac-2052</strain>
    </source>
</reference>
<feature type="domain" description="YdbS-like PH" evidence="3">
    <location>
        <begin position="141"/>
        <end position="210"/>
    </location>
</feature>
<evidence type="ECO:0000256" key="2">
    <source>
        <dbReference type="SAM" id="Phobius"/>
    </source>
</evidence>
<evidence type="ECO:0000256" key="1">
    <source>
        <dbReference type="SAM" id="MobiDB-lite"/>
    </source>
</evidence>
<gene>
    <name evidence="4" type="ORF">SAMN06295879_1770</name>
</gene>
<dbReference type="Proteomes" id="UP000189735">
    <property type="component" value="Unassembled WGS sequence"/>
</dbReference>
<dbReference type="InterPro" id="IPR005182">
    <property type="entry name" value="YdbS-like_PH"/>
</dbReference>
<proteinExistence type="predicted"/>
<evidence type="ECO:0000313" key="4">
    <source>
        <dbReference type="EMBL" id="SKA93712.1"/>
    </source>
</evidence>
<protein>
    <submittedName>
        <fullName evidence="4">PH domain-containing protein</fullName>
    </submittedName>
</protein>
<keyword evidence="2" id="KW-0472">Membrane</keyword>